<dbReference type="RefSeq" id="WP_172176959.1">
    <property type="nucleotide sequence ID" value="NZ_CASGIA010000002.1"/>
</dbReference>
<feature type="domain" description="Methylated-DNA-[protein]-cysteine S-methyltransferase DNA binding" evidence="2">
    <location>
        <begin position="8"/>
        <end position="85"/>
    </location>
</feature>
<dbReference type="InterPro" id="IPR014048">
    <property type="entry name" value="MethylDNA_cys_MeTrfase_DNA-bd"/>
</dbReference>
<sequence>MLRPDIEQFYKEVCEVVCHIPEGKVLTYGDVARLVGYPCHSRLVARALSSLPAGHHVPAWRVVNSQGRTAPCWPQQQALLEVEGVVFRKSGFVDMKACRWQLL</sequence>
<dbReference type="GO" id="GO:0008168">
    <property type="term" value="F:methyltransferase activity"/>
    <property type="evidence" value="ECO:0007669"/>
    <property type="project" value="UniProtKB-KW"/>
</dbReference>
<keyword evidence="1" id="KW-0227">DNA damage</keyword>
<protein>
    <submittedName>
        <fullName evidence="3">Cysteine methyltransferase</fullName>
    </submittedName>
</protein>
<evidence type="ECO:0000256" key="1">
    <source>
        <dbReference type="ARBA" id="ARBA00022763"/>
    </source>
</evidence>
<dbReference type="GO" id="GO:0032259">
    <property type="term" value="P:methylation"/>
    <property type="evidence" value="ECO:0007669"/>
    <property type="project" value="UniProtKB-KW"/>
</dbReference>
<evidence type="ECO:0000313" key="3">
    <source>
        <dbReference type="EMBL" id="NPE13662.1"/>
    </source>
</evidence>
<gene>
    <name evidence="3" type="ORF">HPS55_04860</name>
</gene>
<comment type="caution">
    <text evidence="3">The sequence shown here is derived from an EMBL/GenBank/DDBJ whole genome shotgun (WGS) entry which is preliminary data.</text>
</comment>
<keyword evidence="3" id="KW-0489">Methyltransferase</keyword>
<dbReference type="Gene3D" id="1.10.10.10">
    <property type="entry name" value="Winged helix-like DNA-binding domain superfamily/Winged helix DNA-binding domain"/>
    <property type="match status" value="1"/>
</dbReference>
<evidence type="ECO:0000313" key="4">
    <source>
        <dbReference type="Proteomes" id="UP001193734"/>
    </source>
</evidence>
<proteinExistence type="predicted"/>
<dbReference type="PANTHER" id="PTHR42942">
    <property type="entry name" value="6-O-METHYLGUANINE DNA METHYLTRANSFERASE"/>
    <property type="match status" value="1"/>
</dbReference>
<dbReference type="Pfam" id="PF01035">
    <property type="entry name" value="DNA_binding_1"/>
    <property type="match status" value="1"/>
</dbReference>
<dbReference type="GeneID" id="82157088"/>
<dbReference type="CDD" id="cd06445">
    <property type="entry name" value="ATase"/>
    <property type="match status" value="1"/>
</dbReference>
<keyword evidence="3" id="KW-0808">Transferase</keyword>
<dbReference type="InterPro" id="IPR036388">
    <property type="entry name" value="WH-like_DNA-bd_sf"/>
</dbReference>
<dbReference type="EMBL" id="JABKKE010000006">
    <property type="protein sequence ID" value="NPE13662.1"/>
    <property type="molecule type" value="Genomic_DNA"/>
</dbReference>
<dbReference type="InterPro" id="IPR052520">
    <property type="entry name" value="ATL_DNA_repair"/>
</dbReference>
<evidence type="ECO:0000259" key="2">
    <source>
        <dbReference type="Pfam" id="PF01035"/>
    </source>
</evidence>
<dbReference type="InterPro" id="IPR036217">
    <property type="entry name" value="MethylDNA_cys_MeTrfase_DNAb"/>
</dbReference>
<organism evidence="3 4">
    <name type="scientific">Xylanibacter rodentium</name>
    <dbReference type="NCBI Taxonomy" id="2736289"/>
    <lineage>
        <taxon>Bacteria</taxon>
        <taxon>Pseudomonadati</taxon>
        <taxon>Bacteroidota</taxon>
        <taxon>Bacteroidia</taxon>
        <taxon>Bacteroidales</taxon>
        <taxon>Prevotellaceae</taxon>
        <taxon>Xylanibacter</taxon>
    </lineage>
</organism>
<dbReference type="Proteomes" id="UP001193734">
    <property type="component" value="Unassembled WGS sequence"/>
</dbReference>
<keyword evidence="4" id="KW-1185">Reference proteome</keyword>
<reference evidence="3 4" key="1">
    <citation type="submission" date="2020-05" db="EMBL/GenBank/DDBJ databases">
        <title>Distinct polysaccharide utilization as determinants for interspecies competition between intestinal Prevotella spp.</title>
        <authorList>
            <person name="Galvez E.J.C."/>
            <person name="Iljazovic A."/>
            <person name="Strowig T."/>
        </authorList>
    </citation>
    <scope>NUCLEOTIDE SEQUENCE [LARGE SCALE GENOMIC DNA]</scope>
    <source>
        <strain evidence="3 4">PROD</strain>
    </source>
</reference>
<dbReference type="PANTHER" id="PTHR42942:SF1">
    <property type="entry name" value="ALKYLTRANSFERASE-LIKE PROTEIN 1"/>
    <property type="match status" value="1"/>
</dbReference>
<dbReference type="SUPFAM" id="SSF46767">
    <property type="entry name" value="Methylated DNA-protein cysteine methyltransferase, C-terminal domain"/>
    <property type="match status" value="1"/>
</dbReference>
<accession>A0ABX2ASE6</accession>
<name>A0ABX2ASE6_9BACT</name>